<dbReference type="AlphaFoldDB" id="A0AAV5BK57"/>
<evidence type="ECO:0000256" key="2">
    <source>
        <dbReference type="PIRSR" id="PIRSR601461-1"/>
    </source>
</evidence>
<keyword evidence="6" id="KW-1185">Reference proteome</keyword>
<dbReference type="InterPro" id="IPR032799">
    <property type="entry name" value="TAXi_C"/>
</dbReference>
<dbReference type="FunFam" id="2.40.70.10:FF:000031">
    <property type="entry name" value="Aspartyl protease AED1"/>
    <property type="match status" value="1"/>
</dbReference>
<dbReference type="GO" id="GO:0006508">
    <property type="term" value="P:proteolysis"/>
    <property type="evidence" value="ECO:0007669"/>
    <property type="project" value="UniProtKB-KW"/>
</dbReference>
<evidence type="ECO:0000313" key="5">
    <source>
        <dbReference type="EMBL" id="GJM86670.1"/>
    </source>
</evidence>
<dbReference type="InterPro" id="IPR032861">
    <property type="entry name" value="TAXi_N"/>
</dbReference>
<comment type="caution">
    <text evidence="5">The sequence shown here is derived from an EMBL/GenBank/DDBJ whole genome shotgun (WGS) entry which is preliminary data.</text>
</comment>
<dbReference type="PROSITE" id="PS51767">
    <property type="entry name" value="PEPTIDASE_A1"/>
    <property type="match status" value="1"/>
</dbReference>
<comment type="similarity">
    <text evidence="1 3">Belongs to the peptidase A1 family.</text>
</comment>
<feature type="domain" description="Peptidase A1" evidence="4">
    <location>
        <begin position="215"/>
        <end position="546"/>
    </location>
</feature>
<reference evidence="5" key="1">
    <citation type="journal article" date="2018" name="DNA Res.">
        <title>Multiple hybrid de novo genome assembly of finger millet, an orphan allotetraploid crop.</title>
        <authorList>
            <person name="Hatakeyama M."/>
            <person name="Aluri S."/>
            <person name="Balachadran M.T."/>
            <person name="Sivarajan S.R."/>
            <person name="Patrignani A."/>
            <person name="Gruter S."/>
            <person name="Poveda L."/>
            <person name="Shimizu-Inatsugi R."/>
            <person name="Baeten J."/>
            <person name="Francoijs K.J."/>
            <person name="Nataraja K.N."/>
            <person name="Reddy Y.A.N."/>
            <person name="Phadnis S."/>
            <person name="Ravikumar R.L."/>
            <person name="Schlapbach R."/>
            <person name="Sreeman S.M."/>
            <person name="Shimizu K.K."/>
        </authorList>
    </citation>
    <scope>NUCLEOTIDE SEQUENCE</scope>
</reference>
<keyword evidence="3" id="KW-0378">Hydrolase</keyword>
<dbReference type="InterPro" id="IPR021109">
    <property type="entry name" value="Peptidase_aspartic_dom_sf"/>
</dbReference>
<organism evidence="5 6">
    <name type="scientific">Eleusine coracana subsp. coracana</name>
    <dbReference type="NCBI Taxonomy" id="191504"/>
    <lineage>
        <taxon>Eukaryota</taxon>
        <taxon>Viridiplantae</taxon>
        <taxon>Streptophyta</taxon>
        <taxon>Embryophyta</taxon>
        <taxon>Tracheophyta</taxon>
        <taxon>Spermatophyta</taxon>
        <taxon>Magnoliopsida</taxon>
        <taxon>Liliopsida</taxon>
        <taxon>Poales</taxon>
        <taxon>Poaceae</taxon>
        <taxon>PACMAD clade</taxon>
        <taxon>Chloridoideae</taxon>
        <taxon>Cynodonteae</taxon>
        <taxon>Eleusininae</taxon>
        <taxon>Eleusine</taxon>
    </lineage>
</organism>
<dbReference type="CDD" id="cd05472">
    <property type="entry name" value="cnd41_like"/>
    <property type="match status" value="1"/>
</dbReference>
<feature type="active site" evidence="2">
    <location>
        <position position="233"/>
    </location>
</feature>
<evidence type="ECO:0000256" key="3">
    <source>
        <dbReference type="RuleBase" id="RU000454"/>
    </source>
</evidence>
<dbReference type="SUPFAM" id="SSF50630">
    <property type="entry name" value="Acid proteases"/>
    <property type="match status" value="1"/>
</dbReference>
<dbReference type="InterPro" id="IPR001969">
    <property type="entry name" value="Aspartic_peptidase_AS"/>
</dbReference>
<dbReference type="Proteomes" id="UP001054889">
    <property type="component" value="Unassembled WGS sequence"/>
</dbReference>
<feature type="active site" evidence="2">
    <location>
        <position position="433"/>
    </location>
</feature>
<keyword evidence="3" id="KW-0064">Aspartyl protease</keyword>
<dbReference type="PRINTS" id="PR00792">
    <property type="entry name" value="PEPSIN"/>
</dbReference>
<protein>
    <recommendedName>
        <fullName evidence="4">Peptidase A1 domain-containing protein</fullName>
    </recommendedName>
</protein>
<dbReference type="PANTHER" id="PTHR13683">
    <property type="entry name" value="ASPARTYL PROTEASES"/>
    <property type="match status" value="1"/>
</dbReference>
<dbReference type="Gene3D" id="2.40.70.10">
    <property type="entry name" value="Acid Proteases"/>
    <property type="match status" value="2"/>
</dbReference>
<dbReference type="PANTHER" id="PTHR13683:SF809">
    <property type="entry name" value="PEPTIDASE A1 DOMAIN-CONTAINING PROTEIN"/>
    <property type="match status" value="1"/>
</dbReference>
<dbReference type="FunFam" id="2.40.70.10:FF:000013">
    <property type="entry name" value="Aspartyl protease AED1"/>
    <property type="match status" value="1"/>
</dbReference>
<name>A0AAV5BK57_ELECO</name>
<reference evidence="5" key="2">
    <citation type="submission" date="2021-12" db="EMBL/GenBank/DDBJ databases">
        <title>Resequencing data analysis of finger millet.</title>
        <authorList>
            <person name="Hatakeyama M."/>
            <person name="Aluri S."/>
            <person name="Balachadran M.T."/>
            <person name="Sivarajan S.R."/>
            <person name="Poveda L."/>
            <person name="Shimizu-Inatsugi R."/>
            <person name="Schlapbach R."/>
            <person name="Sreeman S.M."/>
            <person name="Shimizu K.K."/>
        </authorList>
    </citation>
    <scope>NUCLEOTIDE SEQUENCE</scope>
</reference>
<dbReference type="InterPro" id="IPR001461">
    <property type="entry name" value="Aspartic_peptidase_A1"/>
</dbReference>
<dbReference type="PROSITE" id="PS00141">
    <property type="entry name" value="ASP_PROTEASE"/>
    <property type="match status" value="1"/>
</dbReference>
<dbReference type="InterPro" id="IPR033121">
    <property type="entry name" value="PEPTIDASE_A1"/>
</dbReference>
<evidence type="ECO:0000259" key="4">
    <source>
        <dbReference type="PROSITE" id="PS51767"/>
    </source>
</evidence>
<dbReference type="Pfam" id="PF14541">
    <property type="entry name" value="TAXi_C"/>
    <property type="match status" value="1"/>
</dbReference>
<keyword evidence="3" id="KW-0645">Protease</keyword>
<dbReference type="EMBL" id="BQKI01000001">
    <property type="protein sequence ID" value="GJM86670.1"/>
    <property type="molecule type" value="Genomic_DNA"/>
</dbReference>
<proteinExistence type="inferred from homology"/>
<accession>A0AAV5BK57</accession>
<gene>
    <name evidence="5" type="primary">ga02551</name>
    <name evidence="5" type="ORF">PR202_ga02551</name>
</gene>
<sequence>MREPTFNLAANVLFDKIMCSSSGSTFSDISQCAAALVAPSIPGVRMKLPMEKDSPANDEMLDSFPAPITEHCNSRPVLQEHGHSHLKKEKQRKGSDKMALLLRLVALSLLLAVATAIRDITDACSSEIKDFQHLNSSGLHLTLHHPRSPSSPAPVDADLPFSAVLTHDAARIASFAARLAKTPSARPTSLDEQPVAASLASVPLNPGTSVGVGNYVTRMGLGTPATSYVMVVDTGSSLTWLQCSPCMVSCHRQAGPVFNPKASSSYASVSCSSSQCGDLTSATLNPAACSSSNVCIYQASYGDSSFSVGYLSKDTVSFGSTSVPNFYYGCGQDNEGLFGRSAGLMGLARNKLSLLYQLAPKLGYSFSYCLPTSSSSGYLSIGSYNPGQYAYTPMVSSSLDDSLYFIKLTGITVAGKPLAVSTSAYSSLPTIIDSGTVITRLPTGVYSALSKAVAAAMRGTPSAPAFSILDTCFQGQAARLRAPAVSMVFAGGAALKLAPRNLLVDVDDSTTCLAFAPARSAAIIGNTQQQTFSVVYDVKSNRIGFAAGGCS</sequence>
<dbReference type="GO" id="GO:0004190">
    <property type="term" value="F:aspartic-type endopeptidase activity"/>
    <property type="evidence" value="ECO:0007669"/>
    <property type="project" value="UniProtKB-KW"/>
</dbReference>
<dbReference type="InterPro" id="IPR033873">
    <property type="entry name" value="CND41-like"/>
</dbReference>
<dbReference type="Pfam" id="PF14543">
    <property type="entry name" value="TAXi_N"/>
    <property type="match status" value="1"/>
</dbReference>
<evidence type="ECO:0000256" key="1">
    <source>
        <dbReference type="ARBA" id="ARBA00007447"/>
    </source>
</evidence>
<evidence type="ECO:0000313" key="6">
    <source>
        <dbReference type="Proteomes" id="UP001054889"/>
    </source>
</evidence>